<dbReference type="OrthoDB" id="5282002at2759"/>
<evidence type="ECO:0000313" key="1">
    <source>
        <dbReference type="EMBL" id="CZT14203.1"/>
    </source>
</evidence>
<proteinExistence type="predicted"/>
<name>A0A2D3V1U6_9PEZI</name>
<sequence>MSSLNFTPSDPNTTTREVFTSNITSVPVPSDASSNWRFFAETSKSLLDKLAHHSAMAPNLQQTYMTPAASKNKVYFMWDFVGRTLGYLYMLPVTATNMGDVESRSMMAAMLILDEQPGMLDQMVGATYAQTQTFEFGEDILADARRLKNGP</sequence>
<reference evidence="1 2" key="1">
    <citation type="submission" date="2016-03" db="EMBL/GenBank/DDBJ databases">
        <authorList>
            <person name="Ploux O."/>
        </authorList>
    </citation>
    <scope>NUCLEOTIDE SEQUENCE [LARGE SCALE GENOMIC DNA]</scope>
    <source>
        <strain evidence="1 2">URUG2</strain>
    </source>
</reference>
<protein>
    <submittedName>
        <fullName evidence="1">Uncharacterized protein</fullName>
    </submittedName>
</protein>
<evidence type="ECO:0000313" key="2">
    <source>
        <dbReference type="Proteomes" id="UP000225277"/>
    </source>
</evidence>
<keyword evidence="2" id="KW-1185">Reference proteome</keyword>
<dbReference type="Proteomes" id="UP000225277">
    <property type="component" value="Unassembled WGS sequence"/>
</dbReference>
<gene>
    <name evidence="1" type="ORF">RCC_00177</name>
</gene>
<accession>A0A2D3V1U6</accession>
<dbReference type="GeneID" id="35595581"/>
<dbReference type="EMBL" id="FJUY01000001">
    <property type="protein sequence ID" value="CZT14203.1"/>
    <property type="molecule type" value="Genomic_DNA"/>
</dbReference>
<dbReference type="AlphaFoldDB" id="A0A2D3V1U6"/>
<organism evidence="1 2">
    <name type="scientific">Ramularia collo-cygni</name>
    <dbReference type="NCBI Taxonomy" id="112498"/>
    <lineage>
        <taxon>Eukaryota</taxon>
        <taxon>Fungi</taxon>
        <taxon>Dikarya</taxon>
        <taxon>Ascomycota</taxon>
        <taxon>Pezizomycotina</taxon>
        <taxon>Dothideomycetes</taxon>
        <taxon>Dothideomycetidae</taxon>
        <taxon>Mycosphaerellales</taxon>
        <taxon>Mycosphaerellaceae</taxon>
        <taxon>Ramularia</taxon>
    </lineage>
</organism>
<dbReference type="RefSeq" id="XP_023621101.1">
    <property type="nucleotide sequence ID" value="XM_023765333.1"/>
</dbReference>